<keyword evidence="3" id="KW-1185">Reference proteome</keyword>
<accession>A0ABD3BH14</accession>
<gene>
    <name evidence="2" type="ORF">CASFOL_039893</name>
</gene>
<feature type="transmembrane region" description="Helical" evidence="1">
    <location>
        <begin position="41"/>
        <end position="62"/>
    </location>
</feature>
<keyword evidence="1" id="KW-1133">Transmembrane helix</keyword>
<dbReference type="PANTHER" id="PTHR34115">
    <property type="entry name" value="PROTEIN, PUTATIVE-RELATED"/>
    <property type="match status" value="1"/>
</dbReference>
<feature type="transmembrane region" description="Helical" evidence="1">
    <location>
        <begin position="101"/>
        <end position="121"/>
    </location>
</feature>
<comment type="caution">
    <text evidence="2">The sequence shown here is derived from an EMBL/GenBank/DDBJ whole genome shotgun (WGS) entry which is preliminary data.</text>
</comment>
<evidence type="ECO:0000256" key="1">
    <source>
        <dbReference type="SAM" id="Phobius"/>
    </source>
</evidence>
<reference evidence="3" key="1">
    <citation type="journal article" date="2024" name="IScience">
        <title>Strigolactones Initiate the Formation of Haustorium-like Structures in Castilleja.</title>
        <authorList>
            <person name="Buerger M."/>
            <person name="Peterson D."/>
            <person name="Chory J."/>
        </authorList>
    </citation>
    <scope>NUCLEOTIDE SEQUENCE [LARGE SCALE GENOMIC DNA]</scope>
</reference>
<dbReference type="AlphaFoldDB" id="A0ABD3BH14"/>
<evidence type="ECO:0000313" key="3">
    <source>
        <dbReference type="Proteomes" id="UP001632038"/>
    </source>
</evidence>
<dbReference type="PANTHER" id="PTHR34115:SF5">
    <property type="entry name" value="PROTEIN, PUTATIVE-RELATED"/>
    <property type="match status" value="1"/>
</dbReference>
<feature type="transmembrane region" description="Helical" evidence="1">
    <location>
        <begin position="74"/>
        <end position="95"/>
    </location>
</feature>
<proteinExistence type="predicted"/>
<evidence type="ECO:0000313" key="2">
    <source>
        <dbReference type="EMBL" id="KAL3616503.1"/>
    </source>
</evidence>
<protein>
    <submittedName>
        <fullName evidence="2">Uncharacterized protein</fullName>
    </submittedName>
</protein>
<dbReference type="EMBL" id="JAVIJP010000092">
    <property type="protein sequence ID" value="KAL3616503.1"/>
    <property type="molecule type" value="Genomic_DNA"/>
</dbReference>
<dbReference type="Proteomes" id="UP001632038">
    <property type="component" value="Unassembled WGS sequence"/>
</dbReference>
<organism evidence="2 3">
    <name type="scientific">Castilleja foliolosa</name>
    <dbReference type="NCBI Taxonomy" id="1961234"/>
    <lineage>
        <taxon>Eukaryota</taxon>
        <taxon>Viridiplantae</taxon>
        <taxon>Streptophyta</taxon>
        <taxon>Embryophyta</taxon>
        <taxon>Tracheophyta</taxon>
        <taxon>Spermatophyta</taxon>
        <taxon>Magnoliopsida</taxon>
        <taxon>eudicotyledons</taxon>
        <taxon>Gunneridae</taxon>
        <taxon>Pentapetalae</taxon>
        <taxon>asterids</taxon>
        <taxon>lamiids</taxon>
        <taxon>Lamiales</taxon>
        <taxon>Orobanchaceae</taxon>
        <taxon>Pedicularideae</taxon>
        <taxon>Castillejinae</taxon>
        <taxon>Castilleja</taxon>
    </lineage>
</organism>
<keyword evidence="1" id="KW-0812">Transmembrane</keyword>
<dbReference type="InterPro" id="IPR053258">
    <property type="entry name" value="Ca-permeable_cation_channel"/>
</dbReference>
<keyword evidence="1" id="KW-0472">Membrane</keyword>
<name>A0ABD3BH14_9LAMI</name>
<sequence>MLFEATPPFMKVMKCMVPSVLALATMEYQGKAKSPFVDNPIPVWCFLSATCVYWLTVGAMEQMPIITRQRYKMILSRVAIVSGVFWAKSLFLIFIPHPLSFFLLAIWIPLLLAWLVNKYVYNNNLLAGIFMNAIDKICSKVSWFRGYKGEEESLPV</sequence>